<reference evidence="6 7" key="1">
    <citation type="submission" date="2019-09" db="EMBL/GenBank/DDBJ databases">
        <title>Identification of Malikia spinosa a prominent benzene-, toluene-, and ethylbenzene-degrading bacterium: enrichment, isolation and whole genome sequencing.</title>
        <authorList>
            <person name="Tancsics A."/>
            <person name="Revesz F."/>
            <person name="Kriszt B."/>
        </authorList>
    </citation>
    <scope>NUCLEOTIDE SEQUENCE [LARGE SCALE GENOMIC DNA]</scope>
    <source>
        <strain evidence="6 7">AB6</strain>
    </source>
</reference>
<evidence type="ECO:0000256" key="2">
    <source>
        <dbReference type="ARBA" id="ARBA00022630"/>
    </source>
</evidence>
<keyword evidence="2" id="KW-0285">Flavoprotein</keyword>
<comment type="cofactor">
    <cofactor evidence="1">
        <name>FMN</name>
        <dbReference type="ChEBI" id="CHEBI:58210"/>
    </cofactor>
</comment>
<dbReference type="Pfam" id="PF12766">
    <property type="entry name" value="Pyridox_oxase_2"/>
    <property type="match status" value="1"/>
</dbReference>
<dbReference type="PANTHER" id="PTHR10851:SF3">
    <property type="entry name" value="PYRIDOXINE_PYRIDOXAMINE 5'-PHOSPHATE OXIDASE 2"/>
    <property type="match status" value="1"/>
</dbReference>
<evidence type="ECO:0000256" key="3">
    <source>
        <dbReference type="ARBA" id="ARBA00022643"/>
    </source>
</evidence>
<gene>
    <name evidence="6" type="ORF">F5985_10050</name>
</gene>
<evidence type="ECO:0000313" key="6">
    <source>
        <dbReference type="EMBL" id="MYZ52467.1"/>
    </source>
</evidence>
<dbReference type="PANTHER" id="PTHR10851">
    <property type="entry name" value="PYRIDOXINE-5-PHOSPHATE OXIDASE"/>
    <property type="match status" value="1"/>
</dbReference>
<dbReference type="RefSeq" id="WP_161125305.1">
    <property type="nucleotide sequence ID" value="NZ_VYSB01000009.1"/>
</dbReference>
<evidence type="ECO:0000313" key="7">
    <source>
        <dbReference type="Proteomes" id="UP000481947"/>
    </source>
</evidence>
<proteinExistence type="predicted"/>
<keyword evidence="4" id="KW-0560">Oxidoreductase</keyword>
<dbReference type="EMBL" id="VYSB01000009">
    <property type="protein sequence ID" value="MYZ52467.1"/>
    <property type="molecule type" value="Genomic_DNA"/>
</dbReference>
<evidence type="ECO:0000256" key="1">
    <source>
        <dbReference type="ARBA" id="ARBA00001917"/>
    </source>
</evidence>
<dbReference type="GO" id="GO:0008615">
    <property type="term" value="P:pyridoxine biosynthetic process"/>
    <property type="evidence" value="ECO:0007669"/>
    <property type="project" value="InterPro"/>
</dbReference>
<dbReference type="Gene3D" id="2.30.110.10">
    <property type="entry name" value="Electron Transport, Fmn-binding Protein, Chain A"/>
    <property type="match status" value="1"/>
</dbReference>
<dbReference type="Proteomes" id="UP000481947">
    <property type="component" value="Unassembled WGS sequence"/>
</dbReference>
<dbReference type="InterPro" id="IPR012349">
    <property type="entry name" value="Split_barrel_FMN-bd"/>
</dbReference>
<sequence>MSPDPHPWAQELGTLYDHAWHRLVRGVHDRHAPARHPTLATVSPDGLPKVRTVVLRAADKPQGRLEIHTNLHSSKIADLMAKPLAALHVWDHGSRLQIRVEAEVEIASGAAVADTWAWVPNRSRTAYGSSHTPGHPIPSALAYDNDPDQSVFAVLHLNIRALDLLHLGAYHRRAQFTRESGWAGLWLVP</sequence>
<evidence type="ECO:0000256" key="4">
    <source>
        <dbReference type="ARBA" id="ARBA00023002"/>
    </source>
</evidence>
<evidence type="ECO:0000259" key="5">
    <source>
        <dbReference type="Pfam" id="PF12766"/>
    </source>
</evidence>
<comment type="caution">
    <text evidence="6">The sequence shown here is derived from an EMBL/GenBank/DDBJ whole genome shotgun (WGS) entry which is preliminary data.</text>
</comment>
<protein>
    <submittedName>
        <fullName evidence="6">Pyridoxamine 5'-phosphate oxidase</fullName>
    </submittedName>
</protein>
<organism evidence="6 7">
    <name type="scientific">Malikia spinosa</name>
    <dbReference type="NCBI Taxonomy" id="86180"/>
    <lineage>
        <taxon>Bacteria</taxon>
        <taxon>Pseudomonadati</taxon>
        <taxon>Pseudomonadota</taxon>
        <taxon>Betaproteobacteria</taxon>
        <taxon>Burkholderiales</taxon>
        <taxon>Comamonadaceae</taxon>
        <taxon>Malikia</taxon>
    </lineage>
</organism>
<dbReference type="GO" id="GO:0010181">
    <property type="term" value="F:FMN binding"/>
    <property type="evidence" value="ECO:0007669"/>
    <property type="project" value="InterPro"/>
</dbReference>
<dbReference type="AlphaFoldDB" id="A0A7C9IYQ1"/>
<name>A0A7C9IYQ1_9BURK</name>
<keyword evidence="3" id="KW-0288">FMN</keyword>
<dbReference type="SUPFAM" id="SSF50475">
    <property type="entry name" value="FMN-binding split barrel"/>
    <property type="match status" value="1"/>
</dbReference>
<dbReference type="InterPro" id="IPR000659">
    <property type="entry name" value="Pyridox_Oxase"/>
</dbReference>
<feature type="domain" description="Pyridoxamine 5'-phosphate oxidase Alr4036 family FMN-binding" evidence="5">
    <location>
        <begin position="19"/>
        <end position="106"/>
    </location>
</feature>
<accession>A0A7C9IYQ1</accession>
<dbReference type="GO" id="GO:0004733">
    <property type="term" value="F:pyridoxamine phosphate oxidase activity"/>
    <property type="evidence" value="ECO:0007669"/>
    <property type="project" value="InterPro"/>
</dbReference>
<dbReference type="InterPro" id="IPR024624">
    <property type="entry name" value="Pyridox_Oxase_Alr4036_FMN-bd"/>
</dbReference>